<organism evidence="1 2">
    <name type="scientific">Pseudomonas capsici</name>
    <dbReference type="NCBI Taxonomy" id="2810614"/>
    <lineage>
        <taxon>Bacteria</taxon>
        <taxon>Pseudomonadati</taxon>
        <taxon>Pseudomonadota</taxon>
        <taxon>Gammaproteobacteria</taxon>
        <taxon>Pseudomonadales</taxon>
        <taxon>Pseudomonadaceae</taxon>
        <taxon>Pseudomonas</taxon>
    </lineage>
</organism>
<gene>
    <name evidence="1" type="ORF">OH718_13850</name>
</gene>
<dbReference type="RefSeq" id="WP_263943227.1">
    <property type="nucleotide sequence ID" value="NZ_JAOXMH010000011.1"/>
</dbReference>
<reference evidence="1 2" key="1">
    <citation type="submission" date="2022-10" db="EMBL/GenBank/DDBJ databases">
        <title>Characterization of Pseudomonas capsici strains from pepper and tomato in Georgia.</title>
        <authorList>
            <person name="Zhao M."/>
            <person name="Dutta B."/>
        </authorList>
    </citation>
    <scope>NUCLEOTIDE SEQUENCE [LARGE SCALE GENOMIC DNA]</scope>
    <source>
        <strain evidence="1 2">Pc20-5</strain>
    </source>
</reference>
<accession>A0ABT3BZA4</accession>
<sequence length="145" mass="15650">MESTFQIELGDETVVGQCDSCGNETRTFRGFVFNQDGAYAVYLGTYTSSHPELGVAMAVSLLGWGEGEDEATRECVALEWKPAESGPGCRVIDAPETSWASSKILGKMLSREQAMITGRASEAFSVTDAVWVNDERLSRALTAAL</sequence>
<name>A0ABT3BZA4_9PSED</name>
<dbReference type="EMBL" id="JAOXML010000009">
    <property type="protein sequence ID" value="MCV4377682.1"/>
    <property type="molecule type" value="Genomic_DNA"/>
</dbReference>
<protein>
    <submittedName>
        <fullName evidence="1">Uncharacterized protein</fullName>
    </submittedName>
</protein>
<comment type="caution">
    <text evidence="1">The sequence shown here is derived from an EMBL/GenBank/DDBJ whole genome shotgun (WGS) entry which is preliminary data.</text>
</comment>
<dbReference type="Proteomes" id="UP001207294">
    <property type="component" value="Unassembled WGS sequence"/>
</dbReference>
<evidence type="ECO:0000313" key="2">
    <source>
        <dbReference type="Proteomes" id="UP001207294"/>
    </source>
</evidence>
<proteinExistence type="predicted"/>
<keyword evidence="2" id="KW-1185">Reference proteome</keyword>
<evidence type="ECO:0000313" key="1">
    <source>
        <dbReference type="EMBL" id="MCV4377682.1"/>
    </source>
</evidence>